<keyword evidence="5 6" id="KW-0472">Membrane</keyword>
<dbReference type="PANTHER" id="PTHR22945:SF96">
    <property type="entry name" value="SERPENTINE RECEPTOR, CLASS D (DELTA)"/>
    <property type="match status" value="1"/>
</dbReference>
<evidence type="ECO:0008006" key="9">
    <source>
        <dbReference type="Google" id="ProtNLM"/>
    </source>
</evidence>
<dbReference type="GO" id="GO:0016020">
    <property type="term" value="C:membrane"/>
    <property type="evidence" value="ECO:0007669"/>
    <property type="project" value="UniProtKB-SubCell"/>
</dbReference>
<evidence type="ECO:0000256" key="6">
    <source>
        <dbReference type="SAM" id="Phobius"/>
    </source>
</evidence>
<dbReference type="InterPro" id="IPR050920">
    <property type="entry name" value="Nematode_rcpt-like_delta"/>
</dbReference>
<name>A0AAV5THJ3_9BILA</name>
<keyword evidence="4 6" id="KW-1133">Transmembrane helix</keyword>
<reference evidence="7" key="1">
    <citation type="submission" date="2023-10" db="EMBL/GenBank/DDBJ databases">
        <title>Genome assembly of Pristionchus species.</title>
        <authorList>
            <person name="Yoshida K."/>
            <person name="Sommer R.J."/>
        </authorList>
    </citation>
    <scope>NUCLEOTIDE SEQUENCE</scope>
    <source>
        <strain evidence="7">RS0144</strain>
    </source>
</reference>
<organism evidence="7 8">
    <name type="scientific">Pristionchus entomophagus</name>
    <dbReference type="NCBI Taxonomy" id="358040"/>
    <lineage>
        <taxon>Eukaryota</taxon>
        <taxon>Metazoa</taxon>
        <taxon>Ecdysozoa</taxon>
        <taxon>Nematoda</taxon>
        <taxon>Chromadorea</taxon>
        <taxon>Rhabditida</taxon>
        <taxon>Rhabditina</taxon>
        <taxon>Diplogasteromorpha</taxon>
        <taxon>Diplogasteroidea</taxon>
        <taxon>Neodiplogasteridae</taxon>
        <taxon>Pristionchus</taxon>
    </lineage>
</organism>
<keyword evidence="8" id="KW-1185">Reference proteome</keyword>
<evidence type="ECO:0000313" key="7">
    <source>
        <dbReference type="EMBL" id="GMS93737.1"/>
    </source>
</evidence>
<dbReference type="AlphaFoldDB" id="A0AAV5THJ3"/>
<evidence type="ECO:0000256" key="5">
    <source>
        <dbReference type="ARBA" id="ARBA00023136"/>
    </source>
</evidence>
<feature type="non-terminal residue" evidence="7">
    <location>
        <position position="1"/>
    </location>
</feature>
<feature type="transmembrane region" description="Helical" evidence="6">
    <location>
        <begin position="117"/>
        <end position="135"/>
    </location>
</feature>
<comment type="similarity">
    <text evidence="2">Belongs to the nematode receptor-like protein srd family.</text>
</comment>
<feature type="transmembrane region" description="Helical" evidence="6">
    <location>
        <begin position="6"/>
        <end position="23"/>
    </location>
</feature>
<dbReference type="Pfam" id="PF10317">
    <property type="entry name" value="7TM_GPCR_Srd"/>
    <property type="match status" value="1"/>
</dbReference>
<evidence type="ECO:0000256" key="4">
    <source>
        <dbReference type="ARBA" id="ARBA00022989"/>
    </source>
</evidence>
<accession>A0AAV5THJ3</accession>
<dbReference type="PANTHER" id="PTHR22945">
    <property type="entry name" value="SERPENTINE RECEPTOR, CLASS D DELTA"/>
    <property type="match status" value="1"/>
</dbReference>
<protein>
    <recommendedName>
        <fullName evidence="9">G protein-coupled receptor</fullName>
    </recommendedName>
</protein>
<dbReference type="EMBL" id="BTSX01000004">
    <property type="protein sequence ID" value="GMS93737.1"/>
    <property type="molecule type" value="Genomic_DNA"/>
</dbReference>
<dbReference type="InterPro" id="IPR019421">
    <property type="entry name" value="7TM_GPCR_serpentine_rcpt_Srd"/>
</dbReference>
<evidence type="ECO:0000313" key="8">
    <source>
        <dbReference type="Proteomes" id="UP001432027"/>
    </source>
</evidence>
<comment type="caution">
    <text evidence="7">The sequence shown here is derived from an EMBL/GenBank/DDBJ whole genome shotgun (WGS) entry which is preliminary data.</text>
</comment>
<keyword evidence="3 6" id="KW-0812">Transmembrane</keyword>
<comment type="subcellular location">
    <subcellularLocation>
        <location evidence="1">Membrane</location>
        <topology evidence="1">Multi-pass membrane protein</topology>
    </subcellularLocation>
</comment>
<evidence type="ECO:0000256" key="2">
    <source>
        <dbReference type="ARBA" id="ARBA00009166"/>
    </source>
</evidence>
<evidence type="ECO:0000256" key="3">
    <source>
        <dbReference type="ARBA" id="ARBA00022692"/>
    </source>
</evidence>
<dbReference type="Proteomes" id="UP001432027">
    <property type="component" value="Unassembled WGS sequence"/>
</dbReference>
<feature type="transmembrane region" description="Helical" evidence="6">
    <location>
        <begin position="88"/>
        <end position="105"/>
    </location>
</feature>
<gene>
    <name evidence="7" type="ORF">PENTCL1PPCAC_15912</name>
</gene>
<sequence>YLTGGFSVSINCFFLFLIIFKSPSSITPYKVLLGNSAITDLVFSMSTTFLQCRLIPHKWAFAYIALGPAKYFGEQVSYYTYVLQLHSLFYKFLCFPLSFGFRYYILIRPVPTMKQLMLLLFCIWLLPLAQSLCFINSQSNSIAIREYLAENKPEYNLTGW</sequence>
<proteinExistence type="inferred from homology"/>
<dbReference type="SUPFAM" id="SSF81321">
    <property type="entry name" value="Family A G protein-coupled receptor-like"/>
    <property type="match status" value="1"/>
</dbReference>
<evidence type="ECO:0000256" key="1">
    <source>
        <dbReference type="ARBA" id="ARBA00004141"/>
    </source>
</evidence>